<dbReference type="PANTHER" id="PTHR47437">
    <property type="entry name" value="JNK-INTERACTING PROTEIN 1-LIKE PROTEIN"/>
    <property type="match status" value="1"/>
</dbReference>
<evidence type="ECO:0000259" key="6">
    <source>
        <dbReference type="PROSITE" id="PS01179"/>
    </source>
</evidence>
<feature type="non-terminal residue" evidence="8">
    <location>
        <position position="318"/>
    </location>
</feature>
<dbReference type="PROSITE" id="PS01179">
    <property type="entry name" value="PID"/>
    <property type="match status" value="1"/>
</dbReference>
<dbReference type="GO" id="GO:0005078">
    <property type="term" value="F:MAP-kinase scaffold activity"/>
    <property type="evidence" value="ECO:0007669"/>
    <property type="project" value="TreeGrafter"/>
</dbReference>
<dbReference type="GO" id="GO:0008432">
    <property type="term" value="F:JUN kinase binding"/>
    <property type="evidence" value="ECO:0007669"/>
    <property type="project" value="TreeGrafter"/>
</dbReference>
<dbReference type="Gene3D" id="2.30.29.30">
    <property type="entry name" value="Pleckstrin-homology domain (PH domain)/Phosphotyrosine-binding domain (PTB)"/>
    <property type="match status" value="1"/>
</dbReference>
<dbReference type="AlphaFoldDB" id="A0A8S4A3S8"/>
<evidence type="ECO:0008006" key="10">
    <source>
        <dbReference type="Google" id="ProtNLM"/>
    </source>
</evidence>
<dbReference type="Proteomes" id="UP000678393">
    <property type="component" value="Unassembled WGS sequence"/>
</dbReference>
<dbReference type="OrthoDB" id="5965083at2759"/>
<evidence type="ECO:0000256" key="5">
    <source>
        <dbReference type="PROSITE-ProRule" id="PRU00192"/>
    </source>
</evidence>
<dbReference type="EMBL" id="CAJHNH020008474">
    <property type="protein sequence ID" value="CAG5135944.1"/>
    <property type="molecule type" value="Genomic_DNA"/>
</dbReference>
<comment type="similarity">
    <text evidence="2">Belongs to the JIP scaffold family.</text>
</comment>
<dbReference type="CDD" id="cd01212">
    <property type="entry name" value="PTB_JIP"/>
    <property type="match status" value="1"/>
</dbReference>
<keyword evidence="9" id="KW-1185">Reference proteome</keyword>
<dbReference type="SMART" id="SM00462">
    <property type="entry name" value="PTB"/>
    <property type="match status" value="1"/>
</dbReference>
<dbReference type="PANTHER" id="PTHR47437:SF4">
    <property type="entry name" value="JNK-INTERACTING PROTEIN 1-LIKE PROTEIN"/>
    <property type="match status" value="1"/>
</dbReference>
<dbReference type="SUPFAM" id="SSF50729">
    <property type="entry name" value="PH domain-like"/>
    <property type="match status" value="1"/>
</dbReference>
<dbReference type="InterPro" id="IPR036028">
    <property type="entry name" value="SH3-like_dom_sf"/>
</dbReference>
<dbReference type="InterPro" id="IPR001452">
    <property type="entry name" value="SH3_domain"/>
</dbReference>
<evidence type="ECO:0000256" key="3">
    <source>
        <dbReference type="ARBA" id="ARBA00022443"/>
    </source>
</evidence>
<dbReference type="Pfam" id="PF14604">
    <property type="entry name" value="SH3_9"/>
    <property type="match status" value="1"/>
</dbReference>
<dbReference type="GO" id="GO:0046328">
    <property type="term" value="P:regulation of JNK cascade"/>
    <property type="evidence" value="ECO:0007669"/>
    <property type="project" value="InterPro"/>
</dbReference>
<protein>
    <recommendedName>
        <fullName evidence="10">Mitogen-activated protein kinase 8 interacting protein 1</fullName>
    </recommendedName>
</protein>
<keyword evidence="3 5" id="KW-0728">SH3 domain</keyword>
<comment type="subcellular location">
    <subcellularLocation>
        <location evidence="1">Cytoplasm</location>
    </subcellularLocation>
</comment>
<evidence type="ECO:0000313" key="8">
    <source>
        <dbReference type="EMBL" id="CAG5135944.1"/>
    </source>
</evidence>
<accession>A0A8S4A3S8</accession>
<dbReference type="Gene3D" id="2.30.30.40">
    <property type="entry name" value="SH3 Domains"/>
    <property type="match status" value="1"/>
</dbReference>
<feature type="domain" description="PID" evidence="6">
    <location>
        <begin position="180"/>
        <end position="306"/>
    </location>
</feature>
<evidence type="ECO:0000256" key="1">
    <source>
        <dbReference type="ARBA" id="ARBA00004496"/>
    </source>
</evidence>
<sequence length="318" mass="36372">VMRQSMTASCFEEIEASELVETMVQSFQAEEIASEMSKSIAEEIHDVLLGDDDEKAEIQLTNTGVSVLPFSYPFTLKHLIRFYPILMTDNLGKKCSVSTMTAVSSLDLEVTHRGLHRFIPRHKDEINIGIGDPIHVIKECDDLWCEGINLRTGEKGIFPAMYANDLNFLEESDDEDEYWKFSMRFLGSVEVVSHKGDETLVQAISKSHKGNVTAASLSTLEINQYGIRMIDKSKEGHEKDAFSHFFALKNISFCGTHPKDNRYFAFITKHPRDYKFACHVFHGDKPTHRARDALGEAFKRFYQEYMAFTHPTEDIYME</sequence>
<dbReference type="GO" id="GO:0007254">
    <property type="term" value="P:JNK cascade"/>
    <property type="evidence" value="ECO:0007669"/>
    <property type="project" value="TreeGrafter"/>
</dbReference>
<evidence type="ECO:0000313" key="9">
    <source>
        <dbReference type="Proteomes" id="UP000678393"/>
    </source>
</evidence>
<feature type="domain" description="SH3" evidence="7">
    <location>
        <begin position="107"/>
        <end position="168"/>
    </location>
</feature>
<gene>
    <name evidence="8" type="ORF">CUNI_LOCUS21502</name>
</gene>
<dbReference type="Pfam" id="PF00640">
    <property type="entry name" value="PID"/>
    <property type="match status" value="1"/>
</dbReference>
<evidence type="ECO:0000256" key="2">
    <source>
        <dbReference type="ARBA" id="ARBA00009866"/>
    </source>
</evidence>
<dbReference type="CDD" id="cd11801">
    <property type="entry name" value="SH3_JIP1_like"/>
    <property type="match status" value="1"/>
</dbReference>
<dbReference type="SMART" id="SM00326">
    <property type="entry name" value="SH3"/>
    <property type="match status" value="1"/>
</dbReference>
<dbReference type="GO" id="GO:0005737">
    <property type="term" value="C:cytoplasm"/>
    <property type="evidence" value="ECO:0007669"/>
    <property type="project" value="UniProtKB-SubCell"/>
</dbReference>
<reference evidence="8" key="1">
    <citation type="submission" date="2021-04" db="EMBL/GenBank/DDBJ databases">
        <authorList>
            <consortium name="Molecular Ecology Group"/>
        </authorList>
    </citation>
    <scope>NUCLEOTIDE SEQUENCE</scope>
</reference>
<evidence type="ECO:0000256" key="4">
    <source>
        <dbReference type="ARBA" id="ARBA00022490"/>
    </source>
</evidence>
<dbReference type="PROSITE" id="PS50002">
    <property type="entry name" value="SH3"/>
    <property type="match status" value="1"/>
</dbReference>
<evidence type="ECO:0000259" key="7">
    <source>
        <dbReference type="PROSITE" id="PS50002"/>
    </source>
</evidence>
<name>A0A8S4A3S8_9EUPU</name>
<dbReference type="InterPro" id="IPR006020">
    <property type="entry name" value="PTB/PI_dom"/>
</dbReference>
<comment type="caution">
    <text evidence="8">The sequence shown here is derived from an EMBL/GenBank/DDBJ whole genome shotgun (WGS) entry which is preliminary data.</text>
</comment>
<organism evidence="8 9">
    <name type="scientific">Candidula unifasciata</name>
    <dbReference type="NCBI Taxonomy" id="100452"/>
    <lineage>
        <taxon>Eukaryota</taxon>
        <taxon>Metazoa</taxon>
        <taxon>Spiralia</taxon>
        <taxon>Lophotrochozoa</taxon>
        <taxon>Mollusca</taxon>
        <taxon>Gastropoda</taxon>
        <taxon>Heterobranchia</taxon>
        <taxon>Euthyneura</taxon>
        <taxon>Panpulmonata</taxon>
        <taxon>Eupulmonata</taxon>
        <taxon>Stylommatophora</taxon>
        <taxon>Helicina</taxon>
        <taxon>Helicoidea</taxon>
        <taxon>Geomitridae</taxon>
        <taxon>Candidula</taxon>
    </lineage>
</organism>
<proteinExistence type="inferred from homology"/>
<dbReference type="InterPro" id="IPR047178">
    <property type="entry name" value="JIP1_scaffold"/>
</dbReference>
<dbReference type="InterPro" id="IPR011993">
    <property type="entry name" value="PH-like_dom_sf"/>
</dbReference>
<keyword evidence="4" id="KW-0963">Cytoplasm</keyword>
<dbReference type="FunFam" id="2.30.30.40:FF:000032">
    <property type="entry name" value="Putative C-Jun-amino-terminal kinase-interacting protein 2"/>
    <property type="match status" value="1"/>
</dbReference>
<dbReference type="SUPFAM" id="SSF50044">
    <property type="entry name" value="SH3-domain"/>
    <property type="match status" value="1"/>
</dbReference>